<evidence type="ECO:0000313" key="6">
    <source>
        <dbReference type="EMBL" id="KHK96693.1"/>
    </source>
</evidence>
<evidence type="ECO:0000313" key="7">
    <source>
        <dbReference type="Proteomes" id="UP000031030"/>
    </source>
</evidence>
<dbReference type="OrthoDB" id="9798934at2"/>
<keyword evidence="1" id="KW-0678">Repressor</keyword>
<gene>
    <name evidence="6" type="ORF">LK09_14080</name>
</gene>
<dbReference type="PROSITE" id="PS50932">
    <property type="entry name" value="HTH_LACI_2"/>
    <property type="match status" value="1"/>
</dbReference>
<keyword evidence="7" id="KW-1185">Reference proteome</keyword>
<dbReference type="PANTHER" id="PTHR30146:SF148">
    <property type="entry name" value="HTH-TYPE TRANSCRIPTIONAL REPRESSOR PURR-RELATED"/>
    <property type="match status" value="1"/>
</dbReference>
<evidence type="ECO:0000256" key="2">
    <source>
        <dbReference type="ARBA" id="ARBA00023015"/>
    </source>
</evidence>
<dbReference type="InterPro" id="IPR000843">
    <property type="entry name" value="HTH_LacI"/>
</dbReference>
<dbReference type="RefSeq" id="WP_039400730.1">
    <property type="nucleotide sequence ID" value="NZ_JTDK01000013.1"/>
</dbReference>
<dbReference type="SUPFAM" id="SSF47413">
    <property type="entry name" value="lambda repressor-like DNA-binding domains"/>
    <property type="match status" value="1"/>
</dbReference>
<feature type="domain" description="HTH lacI-type" evidence="5">
    <location>
        <begin position="12"/>
        <end position="68"/>
    </location>
</feature>
<dbReference type="AlphaFoldDB" id="A0A0B2A556"/>
<dbReference type="InterPro" id="IPR010982">
    <property type="entry name" value="Lambda_DNA-bd_dom_sf"/>
</dbReference>
<dbReference type="GO" id="GO:0000976">
    <property type="term" value="F:transcription cis-regulatory region binding"/>
    <property type="evidence" value="ECO:0007669"/>
    <property type="project" value="TreeGrafter"/>
</dbReference>
<comment type="caution">
    <text evidence="6">The sequence shown here is derived from an EMBL/GenBank/DDBJ whole genome shotgun (WGS) entry which is preliminary data.</text>
</comment>
<dbReference type="PROSITE" id="PS00356">
    <property type="entry name" value="HTH_LACI_1"/>
    <property type="match status" value="1"/>
</dbReference>
<keyword evidence="3" id="KW-0238">DNA-binding</keyword>
<sequence length="356" mass="37007">MASGSESGTGRVTLTDVARLAGVSRSAASFALNGRTDLRISEETVARVRDAAEELGYSPNTTAKTLRTGRSGTVALVSDFIGTTSFANSMVRGALQALRDADALLYTVETEGDRAAEARVLQNLLNRDVDGFIYASMFTRRVEVPAVIERAPVVLLNCVSPDDSVPAVVPDERAAGEAAAAALLNAGHRDRIWFVGTFQAGVTGGAAWHGWSPLALTERLAGIRTALHAAGVELAGTLPIERDWDIANGRASVARLLASSTPSALICVNDAVAVGAYQALQDAGLHVPGDVSVVGFDGSPLTEAVVPTLTSLALPHEELGRVAARMLLEDPSAPRTERIPMPLVAGASIAAPAGIR</sequence>
<dbReference type="Pfam" id="PF00532">
    <property type="entry name" value="Peripla_BP_1"/>
    <property type="match status" value="1"/>
</dbReference>
<dbReference type="SMART" id="SM00354">
    <property type="entry name" value="HTH_LACI"/>
    <property type="match status" value="1"/>
</dbReference>
<dbReference type="InterPro" id="IPR028082">
    <property type="entry name" value="Peripla_BP_I"/>
</dbReference>
<evidence type="ECO:0000256" key="1">
    <source>
        <dbReference type="ARBA" id="ARBA00022491"/>
    </source>
</evidence>
<proteinExistence type="predicted"/>
<dbReference type="CDD" id="cd06288">
    <property type="entry name" value="PBP1_sucrose_transcription_regulator"/>
    <property type="match status" value="1"/>
</dbReference>
<reference evidence="6 7" key="1">
    <citation type="submission" date="2014-11" db="EMBL/GenBank/DDBJ databases">
        <title>Genome sequence of Microbacterium mangrovi MUSC 115(T).</title>
        <authorList>
            <person name="Lee L.-H."/>
        </authorList>
    </citation>
    <scope>NUCLEOTIDE SEQUENCE [LARGE SCALE GENOMIC DNA]</scope>
    <source>
        <strain evidence="6 7">MUSC 115</strain>
    </source>
</reference>
<dbReference type="STRING" id="1348253.LK09_14080"/>
<dbReference type="EMBL" id="JTDK01000013">
    <property type="protein sequence ID" value="KHK96693.1"/>
    <property type="molecule type" value="Genomic_DNA"/>
</dbReference>
<dbReference type="CDD" id="cd01392">
    <property type="entry name" value="HTH_LacI"/>
    <property type="match status" value="1"/>
</dbReference>
<evidence type="ECO:0000256" key="3">
    <source>
        <dbReference type="ARBA" id="ARBA00023125"/>
    </source>
</evidence>
<dbReference type="GO" id="GO:0003700">
    <property type="term" value="F:DNA-binding transcription factor activity"/>
    <property type="evidence" value="ECO:0007669"/>
    <property type="project" value="TreeGrafter"/>
</dbReference>
<dbReference type="Gene3D" id="1.10.260.40">
    <property type="entry name" value="lambda repressor-like DNA-binding domains"/>
    <property type="match status" value="1"/>
</dbReference>
<dbReference type="SUPFAM" id="SSF53822">
    <property type="entry name" value="Periplasmic binding protein-like I"/>
    <property type="match status" value="1"/>
</dbReference>
<dbReference type="Proteomes" id="UP000031030">
    <property type="component" value="Unassembled WGS sequence"/>
</dbReference>
<keyword evidence="2" id="KW-0805">Transcription regulation</keyword>
<name>A0A0B2A556_9MICO</name>
<evidence type="ECO:0000259" key="5">
    <source>
        <dbReference type="PROSITE" id="PS50932"/>
    </source>
</evidence>
<dbReference type="Pfam" id="PF00356">
    <property type="entry name" value="LacI"/>
    <property type="match status" value="1"/>
</dbReference>
<evidence type="ECO:0000256" key="4">
    <source>
        <dbReference type="ARBA" id="ARBA00023163"/>
    </source>
</evidence>
<protein>
    <submittedName>
        <fullName evidence="6">LacI family transcriptional regulator</fullName>
    </submittedName>
</protein>
<organism evidence="6 7">
    <name type="scientific">Microbacterium mangrovi</name>
    <dbReference type="NCBI Taxonomy" id="1348253"/>
    <lineage>
        <taxon>Bacteria</taxon>
        <taxon>Bacillati</taxon>
        <taxon>Actinomycetota</taxon>
        <taxon>Actinomycetes</taxon>
        <taxon>Micrococcales</taxon>
        <taxon>Microbacteriaceae</taxon>
        <taxon>Microbacterium</taxon>
    </lineage>
</organism>
<accession>A0A0B2A556</accession>
<dbReference type="Gene3D" id="3.40.50.2300">
    <property type="match status" value="2"/>
</dbReference>
<dbReference type="InterPro" id="IPR001761">
    <property type="entry name" value="Peripla_BP/Lac1_sug-bd_dom"/>
</dbReference>
<dbReference type="PANTHER" id="PTHR30146">
    <property type="entry name" value="LACI-RELATED TRANSCRIPTIONAL REPRESSOR"/>
    <property type="match status" value="1"/>
</dbReference>
<keyword evidence="4" id="KW-0804">Transcription</keyword>